<comment type="caution">
    <text evidence="1">The sequence shown here is derived from an EMBL/GenBank/DDBJ whole genome shotgun (WGS) entry which is preliminary data.</text>
</comment>
<dbReference type="Gene3D" id="2.40.50.140">
    <property type="entry name" value="Nucleic acid-binding proteins"/>
    <property type="match status" value="1"/>
</dbReference>
<dbReference type="InterPro" id="IPR012340">
    <property type="entry name" value="NA-bd_OB-fold"/>
</dbReference>
<reference evidence="1" key="1">
    <citation type="submission" date="2024-03" db="EMBL/GenBank/DDBJ databases">
        <title>WGS assembly of Saponaria officinalis var. Norfolk2.</title>
        <authorList>
            <person name="Jenkins J."/>
            <person name="Shu S."/>
            <person name="Grimwood J."/>
            <person name="Barry K."/>
            <person name="Goodstein D."/>
            <person name="Schmutz J."/>
            <person name="Leebens-Mack J."/>
            <person name="Osbourn A."/>
        </authorList>
    </citation>
    <scope>NUCLEOTIDE SEQUENCE [LARGE SCALE GENOMIC DNA]</scope>
    <source>
        <strain evidence="1">JIC</strain>
    </source>
</reference>
<proteinExistence type="predicted"/>
<evidence type="ECO:0000313" key="2">
    <source>
        <dbReference type="Proteomes" id="UP001443914"/>
    </source>
</evidence>
<protein>
    <recommendedName>
        <fullName evidence="3">Replication factor A C-terminal domain-containing protein</fullName>
    </recommendedName>
</protein>
<gene>
    <name evidence="1" type="ORF">RND81_06G110000</name>
</gene>
<accession>A0AAW1KA18</accession>
<name>A0AAW1KA18_SAPOF</name>
<keyword evidence="2" id="KW-1185">Reference proteome</keyword>
<evidence type="ECO:0000313" key="1">
    <source>
        <dbReference type="EMBL" id="KAK9714656.1"/>
    </source>
</evidence>
<dbReference type="SUPFAM" id="SSF50249">
    <property type="entry name" value="Nucleic acid-binding proteins"/>
    <property type="match status" value="1"/>
</dbReference>
<dbReference type="EMBL" id="JBDFQZ010000006">
    <property type="protein sequence ID" value="KAK9714656.1"/>
    <property type="molecule type" value="Genomic_DNA"/>
</dbReference>
<dbReference type="AlphaFoldDB" id="A0AAW1KA18"/>
<organism evidence="1 2">
    <name type="scientific">Saponaria officinalis</name>
    <name type="common">Common soapwort</name>
    <name type="synonym">Lychnis saponaria</name>
    <dbReference type="NCBI Taxonomy" id="3572"/>
    <lineage>
        <taxon>Eukaryota</taxon>
        <taxon>Viridiplantae</taxon>
        <taxon>Streptophyta</taxon>
        <taxon>Embryophyta</taxon>
        <taxon>Tracheophyta</taxon>
        <taxon>Spermatophyta</taxon>
        <taxon>Magnoliopsida</taxon>
        <taxon>eudicotyledons</taxon>
        <taxon>Gunneridae</taxon>
        <taxon>Pentapetalae</taxon>
        <taxon>Caryophyllales</taxon>
        <taxon>Caryophyllaceae</taxon>
        <taxon>Caryophylleae</taxon>
        <taxon>Saponaria</taxon>
    </lineage>
</organism>
<evidence type="ECO:0008006" key="3">
    <source>
        <dbReference type="Google" id="ProtNLM"/>
    </source>
</evidence>
<dbReference type="Proteomes" id="UP001443914">
    <property type="component" value="Unassembled WGS sequence"/>
</dbReference>
<sequence length="273" mass="30733">MVVQTSSATKDILASGTLKSLYEIKNCDKPGFYVTIATLIDVESKHSWYYDSCKLCRSKAILAEDGLWYCKSRSTRPNAKPCIAKEKGQKESIPRFQVKFFVQGGIDVFAEFMIFDSIIEKMINKSATEIISKQKQNGEEGDMPSEFAILLDHEYVAKLKVSDEYNIEKNSMCYTIYDLNKDSNICTSWKEKYAVLQGKNKVENTSNIENSLSASFNQNCTSENNELTLSISTKNTPTKRTWSELSDSQDGVTSIADLTSSSRSTVKVKIEKN</sequence>